<keyword evidence="6 11" id="KW-0812">Transmembrane</keyword>
<feature type="region of interest" description="Disordered" evidence="10">
    <location>
        <begin position="1"/>
        <end position="50"/>
    </location>
</feature>
<proteinExistence type="predicted"/>
<keyword evidence="9" id="KW-0961">Cell wall biogenesis/degradation</keyword>
<evidence type="ECO:0000256" key="9">
    <source>
        <dbReference type="ARBA" id="ARBA00023316"/>
    </source>
</evidence>
<evidence type="ECO:0000256" key="11">
    <source>
        <dbReference type="SAM" id="Phobius"/>
    </source>
</evidence>
<feature type="region of interest" description="Disordered" evidence="10">
    <location>
        <begin position="89"/>
        <end position="129"/>
    </location>
</feature>
<evidence type="ECO:0000256" key="10">
    <source>
        <dbReference type="SAM" id="MobiDB-lite"/>
    </source>
</evidence>
<dbReference type="Proteomes" id="UP000187209">
    <property type="component" value="Unassembled WGS sequence"/>
</dbReference>
<feature type="transmembrane region" description="Helical" evidence="11">
    <location>
        <begin position="722"/>
        <end position="740"/>
    </location>
</feature>
<evidence type="ECO:0000313" key="12">
    <source>
        <dbReference type="EMBL" id="OMJ95958.1"/>
    </source>
</evidence>
<dbReference type="AlphaFoldDB" id="A0A1R2D3W8"/>
<keyword evidence="13" id="KW-1185">Reference proteome</keyword>
<dbReference type="PANTHER" id="PTHR22914">
    <property type="entry name" value="CHITIN SYNTHASE"/>
    <property type="match status" value="1"/>
</dbReference>
<dbReference type="GO" id="GO:0005886">
    <property type="term" value="C:plasma membrane"/>
    <property type="evidence" value="ECO:0007669"/>
    <property type="project" value="UniProtKB-SubCell"/>
</dbReference>
<feature type="transmembrane region" description="Helical" evidence="11">
    <location>
        <begin position="821"/>
        <end position="842"/>
    </location>
</feature>
<evidence type="ECO:0000256" key="8">
    <source>
        <dbReference type="ARBA" id="ARBA00023136"/>
    </source>
</evidence>
<evidence type="ECO:0000256" key="1">
    <source>
        <dbReference type="ARBA" id="ARBA00004651"/>
    </source>
</evidence>
<protein>
    <recommendedName>
        <fullName evidence="2">chitin synthase</fullName>
        <ecNumber evidence="2">2.4.1.16</ecNumber>
    </recommendedName>
</protein>
<feature type="transmembrane region" description="Helical" evidence="11">
    <location>
        <begin position="787"/>
        <end position="809"/>
    </location>
</feature>
<comment type="caution">
    <text evidence="12">The sequence shown here is derived from an EMBL/GenBank/DDBJ whole genome shotgun (WGS) entry which is preliminary data.</text>
</comment>
<dbReference type="SUPFAM" id="SSF53448">
    <property type="entry name" value="Nucleotide-diphospho-sugar transferases"/>
    <property type="match status" value="1"/>
</dbReference>
<dbReference type="InterPro" id="IPR023298">
    <property type="entry name" value="ATPase_P-typ_TM_dom_sf"/>
</dbReference>
<evidence type="ECO:0000256" key="3">
    <source>
        <dbReference type="ARBA" id="ARBA00022475"/>
    </source>
</evidence>
<dbReference type="OrthoDB" id="3352955at2759"/>
<evidence type="ECO:0000313" key="13">
    <source>
        <dbReference type="Proteomes" id="UP000187209"/>
    </source>
</evidence>
<dbReference type="InterPro" id="IPR029044">
    <property type="entry name" value="Nucleotide-diphossugar_trans"/>
</dbReference>
<keyword evidence="5" id="KW-0808">Transferase</keyword>
<feature type="transmembrane region" description="Helical" evidence="11">
    <location>
        <begin position="752"/>
        <end position="775"/>
    </location>
</feature>
<dbReference type="GO" id="GO:0071555">
    <property type="term" value="P:cell wall organization"/>
    <property type="evidence" value="ECO:0007669"/>
    <property type="project" value="UniProtKB-KW"/>
</dbReference>
<feature type="compositionally biased region" description="Low complexity" evidence="10">
    <location>
        <begin position="89"/>
        <end position="98"/>
    </location>
</feature>
<dbReference type="PANTHER" id="PTHR22914:SF9">
    <property type="entry name" value="CHITIN SYNTHASE 1"/>
    <property type="match status" value="1"/>
</dbReference>
<evidence type="ECO:0000256" key="5">
    <source>
        <dbReference type="ARBA" id="ARBA00022679"/>
    </source>
</evidence>
<dbReference type="GO" id="GO:0006031">
    <property type="term" value="P:chitin biosynthetic process"/>
    <property type="evidence" value="ECO:0007669"/>
    <property type="project" value="TreeGrafter"/>
</dbReference>
<organism evidence="12 13">
    <name type="scientific">Stentor coeruleus</name>
    <dbReference type="NCBI Taxonomy" id="5963"/>
    <lineage>
        <taxon>Eukaryota</taxon>
        <taxon>Sar</taxon>
        <taxon>Alveolata</taxon>
        <taxon>Ciliophora</taxon>
        <taxon>Postciliodesmatophora</taxon>
        <taxon>Heterotrichea</taxon>
        <taxon>Heterotrichida</taxon>
        <taxon>Stentoridae</taxon>
        <taxon>Stentor</taxon>
    </lineage>
</organism>
<keyword evidence="4" id="KW-0328">Glycosyltransferase</keyword>
<evidence type="ECO:0000256" key="6">
    <source>
        <dbReference type="ARBA" id="ARBA00022692"/>
    </source>
</evidence>
<evidence type="ECO:0000256" key="2">
    <source>
        <dbReference type="ARBA" id="ARBA00012543"/>
    </source>
</evidence>
<accession>A0A1R2D3W8</accession>
<keyword evidence="3" id="KW-1003">Cell membrane</keyword>
<dbReference type="Pfam" id="PF01644">
    <property type="entry name" value="Chitin_synth_1"/>
    <property type="match status" value="1"/>
</dbReference>
<name>A0A1R2D3W8_9CILI</name>
<evidence type="ECO:0000256" key="4">
    <source>
        <dbReference type="ARBA" id="ARBA00022676"/>
    </source>
</evidence>
<keyword evidence="8 11" id="KW-0472">Membrane</keyword>
<sequence>MSSDIKSSEESESFPIYSYSKPTKDSKKFPPELISVPKPSSDPSSCFVTPRVQGNCKKNNKGKGYTFTPRIQSISKNEAENSFYAFPKNKTIKNPTKNDQVNVKRKSSSRVDYTPVPNPNSSDESNFDDVSDSICDHILDYSEDDSPQISIEETKNTTENIEKNNSPTQLSQEIHINTTHSPVVIKQLPFKILSKSFDSTNNDFTLHQSIEKSKLHIPETLNQSQHYFGPALMNINFIQSPCLFRDEKTCENCNRQVIPLNKFKEKVVYQTFKLSNNREQGIRPIFADNSEEIIRCEFLNHWIDNPEKCKFLINVTMSNENCEDVWDTLQGCINNLEYFFTNEERSISPEEIGIVIIVDGIEPFLKSFYSLEGVKLYKKKCFQKNRAFFSQFFNEEIIREELITKSLVDEDPDYEFVIIRELYEAGLIDKEQEIAHIFCQKIKYLEDYYLNTVFCVKQLSKRKLNTHKWFFEGFCGRIKPKYIALLEVGVAPRTKGLFYLYKNLEKNNKIVGCCGEIIPINKNLNSIVQSQILEYKFAYIMDRALESIIGYVLTLPGSFSVYRWERLDRDDILNAYFYSERKKNEMSIFNASIHLIEDRILCTELICQKNHRNILRYVKKAKAENCVPDNLYELLIQRRRWINGLWFSMVYTMKNCNRIGNSHHSCIRKCFFKLLMIYYSIVAMFNWFMVGAFYLTFTLALKRNFNEKKNDRDQLTKCSTPIILLYTSILVVILITSLTVKPEKIKVLYKTLSFFLGLYTYASIFLILYFIFGNIDKTFFTYNPSYWIQNLSASLVFIVGVIFIIILLLNLNKSFISAIKGIPLFVFMTGTYVNMFIIYAICNINDFSCSKRQGKIIKDEKKFMYEHRHERTIWLILWIFCNGAFAYFLNFINSSGGNVSRAFIDIIALVVYFVVGVKFIGGLIYVFDEWCCCCLHKKGK</sequence>
<reference evidence="12 13" key="1">
    <citation type="submission" date="2016-11" db="EMBL/GenBank/DDBJ databases">
        <title>The macronuclear genome of Stentor coeruleus: a giant cell with tiny introns.</title>
        <authorList>
            <person name="Slabodnick M."/>
            <person name="Ruby J.G."/>
            <person name="Reiff S.B."/>
            <person name="Swart E.C."/>
            <person name="Gosai S."/>
            <person name="Prabakaran S."/>
            <person name="Witkowska E."/>
            <person name="Larue G.E."/>
            <person name="Fisher S."/>
            <person name="Freeman R.M."/>
            <person name="Gunawardena J."/>
            <person name="Chu W."/>
            <person name="Stover N.A."/>
            <person name="Gregory B.D."/>
            <person name="Nowacki M."/>
            <person name="Derisi J."/>
            <person name="Roy S.W."/>
            <person name="Marshall W.F."/>
            <person name="Sood P."/>
        </authorList>
    </citation>
    <scope>NUCLEOTIDE SEQUENCE [LARGE SCALE GENOMIC DNA]</scope>
    <source>
        <strain evidence="12">WM001</strain>
    </source>
</reference>
<feature type="transmembrane region" description="Helical" evidence="11">
    <location>
        <begin position="902"/>
        <end position="927"/>
    </location>
</feature>
<evidence type="ECO:0000256" key="7">
    <source>
        <dbReference type="ARBA" id="ARBA00022989"/>
    </source>
</evidence>
<dbReference type="EC" id="2.4.1.16" evidence="2"/>
<feature type="transmembrane region" description="Helical" evidence="11">
    <location>
        <begin position="872"/>
        <end position="890"/>
    </location>
</feature>
<dbReference type="EMBL" id="MPUH01000005">
    <property type="protein sequence ID" value="OMJ95958.1"/>
    <property type="molecule type" value="Genomic_DNA"/>
</dbReference>
<keyword evidence="7 11" id="KW-1133">Transmembrane helix</keyword>
<dbReference type="InterPro" id="IPR004835">
    <property type="entry name" value="Chitin_synth"/>
</dbReference>
<dbReference type="SUPFAM" id="SSF81665">
    <property type="entry name" value="Calcium ATPase, transmembrane domain M"/>
    <property type="match status" value="1"/>
</dbReference>
<dbReference type="GO" id="GO:0004100">
    <property type="term" value="F:chitin synthase activity"/>
    <property type="evidence" value="ECO:0007669"/>
    <property type="project" value="UniProtKB-EC"/>
</dbReference>
<gene>
    <name evidence="12" type="ORF">SteCoe_512</name>
</gene>
<comment type="subcellular location">
    <subcellularLocation>
        <location evidence="1">Cell membrane</location>
        <topology evidence="1">Multi-pass membrane protein</topology>
    </subcellularLocation>
</comment>
<feature type="transmembrane region" description="Helical" evidence="11">
    <location>
        <begin position="676"/>
        <end position="701"/>
    </location>
</feature>